<protein>
    <recommendedName>
        <fullName evidence="4">UspA domain-containing protein</fullName>
    </recommendedName>
</protein>
<keyword evidence="2" id="KW-0547">Nucleotide-binding</keyword>
<dbReference type="PANTHER" id="PTHR46268">
    <property type="entry name" value="STRESS RESPONSE PROTEIN NHAX"/>
    <property type="match status" value="1"/>
</dbReference>
<dbReference type="CDD" id="cd00293">
    <property type="entry name" value="USP-like"/>
    <property type="match status" value="1"/>
</dbReference>
<accession>A0A382SUQ2</accession>
<evidence type="ECO:0000256" key="3">
    <source>
        <dbReference type="ARBA" id="ARBA00022840"/>
    </source>
</evidence>
<dbReference type="SUPFAM" id="SSF52402">
    <property type="entry name" value="Adenine nucleotide alpha hydrolases-like"/>
    <property type="match status" value="2"/>
</dbReference>
<gene>
    <name evidence="5" type="ORF">METZ01_LOCUS365515</name>
</gene>
<dbReference type="Gene3D" id="3.40.50.620">
    <property type="entry name" value="HUPs"/>
    <property type="match status" value="2"/>
</dbReference>
<dbReference type="InterPro" id="IPR006015">
    <property type="entry name" value="Universal_stress_UspA"/>
</dbReference>
<dbReference type="InterPro" id="IPR014729">
    <property type="entry name" value="Rossmann-like_a/b/a_fold"/>
</dbReference>
<feature type="domain" description="UspA" evidence="4">
    <location>
        <begin position="1"/>
        <end position="140"/>
    </location>
</feature>
<dbReference type="PANTHER" id="PTHR46268:SF27">
    <property type="entry name" value="UNIVERSAL STRESS PROTEIN RV2623"/>
    <property type="match status" value="1"/>
</dbReference>
<evidence type="ECO:0000256" key="1">
    <source>
        <dbReference type="ARBA" id="ARBA00008791"/>
    </source>
</evidence>
<organism evidence="5">
    <name type="scientific">marine metagenome</name>
    <dbReference type="NCBI Taxonomy" id="408172"/>
    <lineage>
        <taxon>unclassified sequences</taxon>
        <taxon>metagenomes</taxon>
        <taxon>ecological metagenomes</taxon>
    </lineage>
</organism>
<feature type="non-terminal residue" evidence="5">
    <location>
        <position position="247"/>
    </location>
</feature>
<reference evidence="5" key="1">
    <citation type="submission" date="2018-05" db="EMBL/GenBank/DDBJ databases">
        <authorList>
            <person name="Lanie J.A."/>
            <person name="Ng W.-L."/>
            <person name="Kazmierczak K.M."/>
            <person name="Andrzejewski T.M."/>
            <person name="Davidsen T.M."/>
            <person name="Wayne K.J."/>
            <person name="Tettelin H."/>
            <person name="Glass J.I."/>
            <person name="Rusch D."/>
            <person name="Podicherti R."/>
            <person name="Tsui H.-C.T."/>
            <person name="Winkler M.E."/>
        </authorList>
    </citation>
    <scope>NUCLEOTIDE SEQUENCE</scope>
</reference>
<dbReference type="EMBL" id="UINC01131135">
    <property type="protein sequence ID" value="SVD12661.1"/>
    <property type="molecule type" value="Genomic_DNA"/>
</dbReference>
<evidence type="ECO:0000256" key="2">
    <source>
        <dbReference type="ARBA" id="ARBA00022741"/>
    </source>
</evidence>
<evidence type="ECO:0000259" key="4">
    <source>
        <dbReference type="Pfam" id="PF00582"/>
    </source>
</evidence>
<dbReference type="GO" id="GO:0005524">
    <property type="term" value="F:ATP binding"/>
    <property type="evidence" value="ECO:0007669"/>
    <property type="project" value="UniProtKB-KW"/>
</dbReference>
<dbReference type="InterPro" id="IPR006016">
    <property type="entry name" value="UspA"/>
</dbReference>
<proteinExistence type="inferred from homology"/>
<comment type="similarity">
    <text evidence="1">Belongs to the universal stress protein A family.</text>
</comment>
<dbReference type="Pfam" id="PF00582">
    <property type="entry name" value="Usp"/>
    <property type="match status" value="1"/>
</dbReference>
<name>A0A382SUQ2_9ZZZZ</name>
<keyword evidence="3" id="KW-0067">ATP-binding</keyword>
<dbReference type="AlphaFoldDB" id="A0A382SUQ2"/>
<sequence>MYDRILVPLDGSPLAEQVLPYVSRISLGMGVPVHLMQVLHPVNEQMADPAHGLFRSSIDAGMHDQAIDYLDSVKRNMTGKEITCHAVEGNVVSSIIEESDKMPRALVVMSTHGRSGVTRMLMGSITDNILHHIKNPMLIVCGHREGEPELDTNLETILVPLDGSPLAEQVLPHVAALANALELKVTLVRAVTTHDQFSAATGVGRIDGASGIHFQNFEAMAQTAGNQALDYIEAQEAALRRQGVVDV</sequence>
<evidence type="ECO:0000313" key="5">
    <source>
        <dbReference type="EMBL" id="SVD12661.1"/>
    </source>
</evidence>
<dbReference type="PRINTS" id="PR01438">
    <property type="entry name" value="UNVRSLSTRESS"/>
</dbReference>